<evidence type="ECO:0000259" key="2">
    <source>
        <dbReference type="Pfam" id="PF00561"/>
    </source>
</evidence>
<organism evidence="3">
    <name type="scientific">marine metagenome</name>
    <dbReference type="NCBI Taxonomy" id="408172"/>
    <lineage>
        <taxon>unclassified sequences</taxon>
        <taxon>metagenomes</taxon>
        <taxon>ecological metagenomes</taxon>
    </lineage>
</organism>
<dbReference type="PRINTS" id="PR00412">
    <property type="entry name" value="EPOXHYDRLASE"/>
</dbReference>
<dbReference type="AlphaFoldDB" id="A0A382GKZ0"/>
<dbReference type="InterPro" id="IPR000073">
    <property type="entry name" value="AB_hydrolase_1"/>
</dbReference>
<dbReference type="EMBL" id="UINC01056138">
    <property type="protein sequence ID" value="SVB75800.1"/>
    <property type="molecule type" value="Genomic_DNA"/>
</dbReference>
<accession>A0A382GKZ0</accession>
<keyword evidence="1" id="KW-0378">Hydrolase</keyword>
<gene>
    <name evidence="3" type="ORF">METZ01_LOCUS228654</name>
</gene>
<feature type="domain" description="AB hydrolase-1" evidence="2">
    <location>
        <begin position="52"/>
        <end position="294"/>
    </location>
</feature>
<sequence length="318" mass="35325">MFFALAIFYLAVQPVMASVTIRDWRGASVTVEEGVVDSNGVRVVYHTAGEGPLVIFVHSITGPWFDWRHQMVALSEGYRVVAMSTRGTDKSDKPEGVEHYTMAKISRDIDAIITHFGEDRAILIGQDSGGFYAWHFAMTYPARTSHLISVGTVHPAGLIRELVDNEDQQQASTFQRGMQENPNAGAEFGARMRSLPANPGDSPELAVLRKSAYERLHAESIVNFYKANWPRPPFSLETQGFGFRVGEFPHVQAPMLLIYGEESGPFKPQTLNDMWHWVDGPLTVEVLPEVGHGPHTQVPEIVTPRIMQWLASVGATSH</sequence>
<dbReference type="SUPFAM" id="SSF53474">
    <property type="entry name" value="alpha/beta-Hydrolases"/>
    <property type="match status" value="1"/>
</dbReference>
<evidence type="ECO:0000313" key="3">
    <source>
        <dbReference type="EMBL" id="SVB75800.1"/>
    </source>
</evidence>
<dbReference type="InterPro" id="IPR000639">
    <property type="entry name" value="Epox_hydrolase-like"/>
</dbReference>
<dbReference type="Pfam" id="PF00561">
    <property type="entry name" value="Abhydrolase_1"/>
    <property type="match status" value="1"/>
</dbReference>
<evidence type="ECO:0000256" key="1">
    <source>
        <dbReference type="ARBA" id="ARBA00022801"/>
    </source>
</evidence>
<name>A0A382GKZ0_9ZZZZ</name>
<reference evidence="3" key="1">
    <citation type="submission" date="2018-05" db="EMBL/GenBank/DDBJ databases">
        <authorList>
            <person name="Lanie J.A."/>
            <person name="Ng W.-L."/>
            <person name="Kazmierczak K.M."/>
            <person name="Andrzejewski T.M."/>
            <person name="Davidsen T.M."/>
            <person name="Wayne K.J."/>
            <person name="Tettelin H."/>
            <person name="Glass J.I."/>
            <person name="Rusch D."/>
            <person name="Podicherti R."/>
            <person name="Tsui H.-C.T."/>
            <person name="Winkler M.E."/>
        </authorList>
    </citation>
    <scope>NUCLEOTIDE SEQUENCE</scope>
</reference>
<dbReference type="InterPro" id="IPR029058">
    <property type="entry name" value="AB_hydrolase_fold"/>
</dbReference>
<dbReference type="GO" id="GO:0016787">
    <property type="term" value="F:hydrolase activity"/>
    <property type="evidence" value="ECO:0007669"/>
    <property type="project" value="UniProtKB-KW"/>
</dbReference>
<protein>
    <recommendedName>
        <fullName evidence="2">AB hydrolase-1 domain-containing protein</fullName>
    </recommendedName>
</protein>
<proteinExistence type="predicted"/>
<dbReference type="Gene3D" id="3.40.50.1820">
    <property type="entry name" value="alpha/beta hydrolase"/>
    <property type="match status" value="1"/>
</dbReference>
<dbReference type="PANTHER" id="PTHR43329">
    <property type="entry name" value="EPOXIDE HYDROLASE"/>
    <property type="match status" value="1"/>
</dbReference>